<dbReference type="SUPFAM" id="SSF52218">
    <property type="entry name" value="Flavoproteins"/>
    <property type="match status" value="1"/>
</dbReference>
<organism evidence="2 3">
    <name type="scientific">Litorisediminicola beolgyonensis</name>
    <dbReference type="NCBI Taxonomy" id="1173614"/>
    <lineage>
        <taxon>Bacteria</taxon>
        <taxon>Pseudomonadati</taxon>
        <taxon>Pseudomonadota</taxon>
        <taxon>Alphaproteobacteria</taxon>
        <taxon>Rhodobacterales</taxon>
        <taxon>Paracoccaceae</taxon>
        <taxon>Litorisediminicola</taxon>
    </lineage>
</organism>
<sequence>MSDLSLLGISGSLRAASTNRLLIRAAARHFDPASFIEAEIDFPIYNGDLEDKGIPDAVTLLGRQIDEADAVIISTPEYNKGLSGGLKNALDWVSRLEGNPWRDKPVAIMSAASGVAGGARGQSMLRTLLNPFRPHVIPGPEVMVGQTSKQWNEDGTLANEGTHKFLGELMSELRKVAEARSA</sequence>
<name>A0ABW3ZI02_9RHOB</name>
<dbReference type="InterPro" id="IPR050712">
    <property type="entry name" value="NAD(P)H-dep_reductase"/>
</dbReference>
<evidence type="ECO:0000313" key="2">
    <source>
        <dbReference type="EMBL" id="MFD1342675.1"/>
    </source>
</evidence>
<dbReference type="InterPro" id="IPR029039">
    <property type="entry name" value="Flavoprotein-like_sf"/>
</dbReference>
<dbReference type="Proteomes" id="UP001597135">
    <property type="component" value="Unassembled WGS sequence"/>
</dbReference>
<protein>
    <submittedName>
        <fullName evidence="2">NADPH-dependent FMN reductase</fullName>
        <ecNumber evidence="2">1.-.-.-</ecNumber>
    </submittedName>
</protein>
<gene>
    <name evidence="2" type="ORF">ACFQ4E_09620</name>
</gene>
<comment type="caution">
    <text evidence="2">The sequence shown here is derived from an EMBL/GenBank/DDBJ whole genome shotgun (WGS) entry which is preliminary data.</text>
</comment>
<proteinExistence type="predicted"/>
<dbReference type="PANTHER" id="PTHR30543">
    <property type="entry name" value="CHROMATE REDUCTASE"/>
    <property type="match status" value="1"/>
</dbReference>
<feature type="domain" description="NADPH-dependent FMN reductase-like" evidence="1">
    <location>
        <begin position="6"/>
        <end position="147"/>
    </location>
</feature>
<dbReference type="PANTHER" id="PTHR30543:SF21">
    <property type="entry name" value="NAD(P)H-DEPENDENT FMN REDUCTASE LOT6"/>
    <property type="match status" value="1"/>
</dbReference>
<dbReference type="RefSeq" id="WP_386802960.1">
    <property type="nucleotide sequence ID" value="NZ_JBHTMU010000014.1"/>
</dbReference>
<dbReference type="EC" id="1.-.-.-" evidence="2"/>
<keyword evidence="2" id="KW-0560">Oxidoreductase</keyword>
<evidence type="ECO:0000313" key="3">
    <source>
        <dbReference type="Proteomes" id="UP001597135"/>
    </source>
</evidence>
<accession>A0ABW3ZI02</accession>
<evidence type="ECO:0000259" key="1">
    <source>
        <dbReference type="Pfam" id="PF03358"/>
    </source>
</evidence>
<dbReference type="InterPro" id="IPR005025">
    <property type="entry name" value="FMN_Rdtase-like_dom"/>
</dbReference>
<keyword evidence="3" id="KW-1185">Reference proteome</keyword>
<dbReference type="EMBL" id="JBHTMU010000014">
    <property type="protein sequence ID" value="MFD1342675.1"/>
    <property type="molecule type" value="Genomic_DNA"/>
</dbReference>
<reference evidence="3" key="1">
    <citation type="journal article" date="2019" name="Int. J. Syst. Evol. Microbiol.">
        <title>The Global Catalogue of Microorganisms (GCM) 10K type strain sequencing project: providing services to taxonomists for standard genome sequencing and annotation.</title>
        <authorList>
            <consortium name="The Broad Institute Genomics Platform"/>
            <consortium name="The Broad Institute Genome Sequencing Center for Infectious Disease"/>
            <person name="Wu L."/>
            <person name="Ma J."/>
        </authorList>
    </citation>
    <scope>NUCLEOTIDE SEQUENCE [LARGE SCALE GENOMIC DNA]</scope>
    <source>
        <strain evidence="3">CCUG 62953</strain>
    </source>
</reference>
<dbReference type="GO" id="GO:0016491">
    <property type="term" value="F:oxidoreductase activity"/>
    <property type="evidence" value="ECO:0007669"/>
    <property type="project" value="UniProtKB-KW"/>
</dbReference>
<dbReference type="Gene3D" id="3.40.50.360">
    <property type="match status" value="1"/>
</dbReference>
<dbReference type="Pfam" id="PF03358">
    <property type="entry name" value="FMN_red"/>
    <property type="match status" value="1"/>
</dbReference>